<feature type="transmembrane region" description="Helical" evidence="6">
    <location>
        <begin position="53"/>
        <end position="74"/>
    </location>
</feature>
<dbReference type="RefSeq" id="WP_341468898.1">
    <property type="nucleotide sequence ID" value="NZ_CP128399.1"/>
</dbReference>
<evidence type="ECO:0000256" key="5">
    <source>
        <dbReference type="ARBA" id="ARBA00023136"/>
    </source>
</evidence>
<dbReference type="EMBL" id="JACATZ010000001">
    <property type="protein sequence ID" value="NWJ45124.1"/>
    <property type="molecule type" value="Genomic_DNA"/>
</dbReference>
<reference evidence="7 9" key="1">
    <citation type="submission" date="2020-06" db="EMBL/GenBank/DDBJ databases">
        <title>Anoxygenic phototrophic Chloroflexota member uses a Type I reaction center.</title>
        <authorList>
            <person name="Tsuji J.M."/>
            <person name="Shaw N.A."/>
            <person name="Nagashima S."/>
            <person name="Venkiteswaran J."/>
            <person name="Schiff S.L."/>
            <person name="Hanada S."/>
            <person name="Tank M."/>
            <person name="Neufeld J.D."/>
        </authorList>
    </citation>
    <scope>NUCLEOTIDE SEQUENCE [LARGE SCALE GENOMIC DNA]</scope>
    <source>
        <strain evidence="7">L227-S17</strain>
    </source>
</reference>
<feature type="transmembrane region" description="Helical" evidence="6">
    <location>
        <begin position="162"/>
        <end position="183"/>
    </location>
</feature>
<accession>A0A8T7LSX5</accession>
<dbReference type="GO" id="GO:0140359">
    <property type="term" value="F:ABC-type transporter activity"/>
    <property type="evidence" value="ECO:0007669"/>
    <property type="project" value="InterPro"/>
</dbReference>
<keyword evidence="10" id="KW-1185">Reference proteome</keyword>
<name>A0A8T7LSX5_9CHLR</name>
<keyword evidence="5 6" id="KW-0472">Membrane</keyword>
<protein>
    <submittedName>
        <fullName evidence="7 8">ABC transporter permease</fullName>
    </submittedName>
</protein>
<comment type="subcellular location">
    <subcellularLocation>
        <location evidence="1">Cell membrane</location>
        <topology evidence="1">Multi-pass membrane protein</topology>
    </subcellularLocation>
</comment>
<evidence type="ECO:0000256" key="2">
    <source>
        <dbReference type="ARBA" id="ARBA00022475"/>
    </source>
</evidence>
<evidence type="ECO:0000313" key="10">
    <source>
        <dbReference type="Proteomes" id="UP001431572"/>
    </source>
</evidence>
<keyword evidence="2" id="KW-1003">Cell membrane</keyword>
<feature type="transmembrane region" description="Helical" evidence="6">
    <location>
        <begin position="20"/>
        <end position="41"/>
    </location>
</feature>
<evidence type="ECO:0000313" key="7">
    <source>
        <dbReference type="EMBL" id="NWJ45124.1"/>
    </source>
</evidence>
<dbReference type="EMBL" id="CP128399">
    <property type="protein sequence ID" value="WJW67003.1"/>
    <property type="molecule type" value="Genomic_DNA"/>
</dbReference>
<evidence type="ECO:0000256" key="4">
    <source>
        <dbReference type="ARBA" id="ARBA00022989"/>
    </source>
</evidence>
<sequence>MKNTYYITQREVYAYFASPIAYVIMAVFLVFSGIFFYSYAIDVQEANQIMRSWFNLVGFFMLFFGSIVTTRLIAEEQRTGTLELLFTSPVRNWEVVLGKWLASMVLFGVALLFTFYYLLILVILGGKVDLGPLVSGYLGLLLEAGVFSAIGLFASALTFNQVIAAVLSLVFSLILYILGPLVVRSGTTDWIGNTLNFITLQTHMQGFAQGVLDLRDIIFFISLIALFLYGTGQSISTRRAA</sequence>
<evidence type="ECO:0000256" key="3">
    <source>
        <dbReference type="ARBA" id="ARBA00022692"/>
    </source>
</evidence>
<dbReference type="Pfam" id="PF12679">
    <property type="entry name" value="ABC2_membrane_2"/>
    <property type="match status" value="1"/>
</dbReference>
<keyword evidence="3 6" id="KW-0812">Transmembrane</keyword>
<feature type="transmembrane region" description="Helical" evidence="6">
    <location>
        <begin position="136"/>
        <end position="156"/>
    </location>
</feature>
<dbReference type="PANTHER" id="PTHR30294:SF29">
    <property type="entry name" value="MULTIDRUG ABC TRANSPORTER PERMEASE YBHS-RELATED"/>
    <property type="match status" value="1"/>
</dbReference>
<dbReference type="AlphaFoldDB" id="A0A8T7LSX5"/>
<organism evidence="7 9">
    <name type="scientific">Candidatus Chlorohelix allophototropha</name>
    <dbReference type="NCBI Taxonomy" id="3003348"/>
    <lineage>
        <taxon>Bacteria</taxon>
        <taxon>Bacillati</taxon>
        <taxon>Chloroflexota</taxon>
        <taxon>Chloroflexia</taxon>
        <taxon>Candidatus Chloroheliales</taxon>
        <taxon>Candidatus Chloroheliaceae</taxon>
        <taxon>Candidatus Chlorohelix</taxon>
    </lineage>
</organism>
<keyword evidence="4 6" id="KW-1133">Transmembrane helix</keyword>
<evidence type="ECO:0000313" key="9">
    <source>
        <dbReference type="Proteomes" id="UP000521676"/>
    </source>
</evidence>
<dbReference type="GO" id="GO:0005886">
    <property type="term" value="C:plasma membrane"/>
    <property type="evidence" value="ECO:0007669"/>
    <property type="project" value="UniProtKB-SubCell"/>
</dbReference>
<dbReference type="Proteomes" id="UP001431572">
    <property type="component" value="Chromosome 1"/>
</dbReference>
<evidence type="ECO:0000256" key="1">
    <source>
        <dbReference type="ARBA" id="ARBA00004651"/>
    </source>
</evidence>
<gene>
    <name evidence="7" type="ORF">HXX08_04515</name>
    <name evidence="8" type="ORF">OZ401_000251</name>
</gene>
<dbReference type="InterPro" id="IPR051449">
    <property type="entry name" value="ABC-2_transporter_component"/>
</dbReference>
<evidence type="ECO:0000256" key="6">
    <source>
        <dbReference type="SAM" id="Phobius"/>
    </source>
</evidence>
<proteinExistence type="predicted"/>
<evidence type="ECO:0000313" key="8">
    <source>
        <dbReference type="EMBL" id="WJW67003.1"/>
    </source>
</evidence>
<dbReference type="Proteomes" id="UP000521676">
    <property type="component" value="Unassembled WGS sequence"/>
</dbReference>
<feature type="transmembrane region" description="Helical" evidence="6">
    <location>
        <begin position="217"/>
        <end position="235"/>
    </location>
</feature>
<dbReference type="PANTHER" id="PTHR30294">
    <property type="entry name" value="MEMBRANE COMPONENT OF ABC TRANSPORTER YHHJ-RELATED"/>
    <property type="match status" value="1"/>
</dbReference>
<feature type="transmembrane region" description="Helical" evidence="6">
    <location>
        <begin position="100"/>
        <end position="124"/>
    </location>
</feature>
<reference evidence="8" key="2">
    <citation type="journal article" date="2024" name="Nature">
        <title>Anoxygenic phototroph of the Chloroflexota uses a type I reaction centre.</title>
        <authorList>
            <person name="Tsuji J.M."/>
            <person name="Shaw N.A."/>
            <person name="Nagashima S."/>
            <person name="Venkiteswaran J.J."/>
            <person name="Schiff S.L."/>
            <person name="Watanabe T."/>
            <person name="Fukui M."/>
            <person name="Hanada S."/>
            <person name="Tank M."/>
            <person name="Neufeld J.D."/>
        </authorList>
    </citation>
    <scope>NUCLEOTIDE SEQUENCE</scope>
    <source>
        <strain evidence="8">L227-S17</strain>
    </source>
</reference>